<dbReference type="Pfam" id="PF01497">
    <property type="entry name" value="Peripla_BP_2"/>
    <property type="match status" value="1"/>
</dbReference>
<comment type="similarity">
    <text evidence="1">Belongs to the bacterial solute-binding protein 8 family.</text>
</comment>
<dbReference type="Gene3D" id="3.40.50.1980">
    <property type="entry name" value="Nitrogenase molybdenum iron protein domain"/>
    <property type="match status" value="2"/>
</dbReference>
<evidence type="ECO:0000313" key="7">
    <source>
        <dbReference type="Proteomes" id="UP001070352"/>
    </source>
</evidence>
<dbReference type="PANTHER" id="PTHR30535:SF34">
    <property type="entry name" value="MOLYBDATE-BINDING PROTEIN MOLA"/>
    <property type="match status" value="1"/>
</dbReference>
<dbReference type="PROSITE" id="PS50983">
    <property type="entry name" value="FE_B12_PBP"/>
    <property type="match status" value="1"/>
</dbReference>
<dbReference type="NCBIfam" id="NF038402">
    <property type="entry name" value="TroA_like"/>
    <property type="match status" value="1"/>
</dbReference>
<dbReference type="InterPro" id="IPR002491">
    <property type="entry name" value="ABC_transptr_periplasmic_BD"/>
</dbReference>
<dbReference type="CDD" id="cd01143">
    <property type="entry name" value="YvrC"/>
    <property type="match status" value="1"/>
</dbReference>
<proteinExistence type="inferred from homology"/>
<dbReference type="PROSITE" id="PS51257">
    <property type="entry name" value="PROKAR_LIPOPROTEIN"/>
    <property type="match status" value="1"/>
</dbReference>
<evidence type="ECO:0000256" key="3">
    <source>
        <dbReference type="SAM" id="Coils"/>
    </source>
</evidence>
<dbReference type="SUPFAM" id="SSF53807">
    <property type="entry name" value="Helical backbone' metal receptor"/>
    <property type="match status" value="1"/>
</dbReference>
<evidence type="ECO:0000256" key="2">
    <source>
        <dbReference type="ARBA" id="ARBA00022729"/>
    </source>
</evidence>
<evidence type="ECO:0000256" key="1">
    <source>
        <dbReference type="ARBA" id="ARBA00008814"/>
    </source>
</evidence>
<dbReference type="InterPro" id="IPR054828">
    <property type="entry name" value="Vit_B12_bind_prot"/>
</dbReference>
<feature type="chain" id="PRO_5040506463" evidence="4">
    <location>
        <begin position="20"/>
        <end position="317"/>
    </location>
</feature>
<dbReference type="AlphaFoldDB" id="A0A9Q4DMX3"/>
<keyword evidence="2 4" id="KW-0732">Signal</keyword>
<feature type="domain" description="Fe/B12 periplasmic-binding" evidence="5">
    <location>
        <begin position="62"/>
        <end position="314"/>
    </location>
</feature>
<feature type="coiled-coil region" evidence="3">
    <location>
        <begin position="170"/>
        <end position="197"/>
    </location>
</feature>
<reference evidence="6" key="1">
    <citation type="submission" date="2022-02" db="EMBL/GenBank/DDBJ databases">
        <title>Crop Bioprotection Bacillus Genome Sequencing.</title>
        <authorList>
            <person name="Dunlap C."/>
        </authorList>
    </citation>
    <scope>NUCLEOTIDE SEQUENCE</scope>
    <source>
        <strain evidence="6">M18B4</strain>
    </source>
</reference>
<dbReference type="EMBL" id="JALANJ010000012">
    <property type="protein sequence ID" value="MCY8120909.1"/>
    <property type="molecule type" value="Genomic_DNA"/>
</dbReference>
<evidence type="ECO:0000259" key="5">
    <source>
        <dbReference type="PROSITE" id="PS50983"/>
    </source>
</evidence>
<sequence length="317" mass="34625">MKKLAGIWTALLLAAVMMAGCGNTADQKDSKAKQKTEASESFPVTIDDASNQDVTIKKEPKKIVSLMPSNTEITYALGLGDKVVGVTTNDTYPKEVKKVEKVGDMNVNVEKVISLKPDLVLAHESSMSASADAIKQLRDAGITVLTVNDAQSFSEVYKSIEMIGEAAGAEKKADQLVKSMKSDLQDMKEKAKTISKEEEKSVFIEVSPDPDIYTTGKDTFMNEMLNVIHAKNAAADQTGWVQMTDEAIVKLNPDAIVTTDGVKAEAVEKRDGWNEINAVKHHRVYDVDPDLVTRSGPRLIEGVEELAESIYPDTFKE</sequence>
<evidence type="ECO:0000313" key="6">
    <source>
        <dbReference type="EMBL" id="MCY8120909.1"/>
    </source>
</evidence>
<accession>A0A9Q4DMX3</accession>
<dbReference type="Proteomes" id="UP001070352">
    <property type="component" value="Unassembled WGS sequence"/>
</dbReference>
<protein>
    <submittedName>
        <fullName evidence="6">ABC transporter substrate-binding protein</fullName>
    </submittedName>
</protein>
<comment type="caution">
    <text evidence="6">The sequence shown here is derived from an EMBL/GenBank/DDBJ whole genome shotgun (WGS) entry which is preliminary data.</text>
</comment>
<evidence type="ECO:0000256" key="4">
    <source>
        <dbReference type="SAM" id="SignalP"/>
    </source>
</evidence>
<keyword evidence="3" id="KW-0175">Coiled coil</keyword>
<dbReference type="FunFam" id="3.40.50.1980:FF:000035">
    <property type="entry name" value="Iron ABC transporter substrate-binding protein"/>
    <property type="match status" value="1"/>
</dbReference>
<organism evidence="6 7">
    <name type="scientific">Bacillus spizizenii</name>
    <name type="common">Bacillus subtilis subsp. spizizenii</name>
    <dbReference type="NCBI Taxonomy" id="96241"/>
    <lineage>
        <taxon>Bacteria</taxon>
        <taxon>Bacillati</taxon>
        <taxon>Bacillota</taxon>
        <taxon>Bacilli</taxon>
        <taxon>Bacillales</taxon>
        <taxon>Bacillaceae</taxon>
        <taxon>Bacillus</taxon>
    </lineage>
</organism>
<dbReference type="InterPro" id="IPR050902">
    <property type="entry name" value="ABC_Transporter_SBP"/>
</dbReference>
<dbReference type="GO" id="GO:0071281">
    <property type="term" value="P:cellular response to iron ion"/>
    <property type="evidence" value="ECO:0007669"/>
    <property type="project" value="TreeGrafter"/>
</dbReference>
<feature type="signal peptide" evidence="4">
    <location>
        <begin position="1"/>
        <end position="19"/>
    </location>
</feature>
<gene>
    <name evidence="6" type="ORF">MOC45_09840</name>
</gene>
<name>A0A9Q4DMX3_BACSC</name>
<dbReference type="RefSeq" id="WP_003221647.1">
    <property type="nucleotide sequence ID" value="NZ_CBCRWV010000010.1"/>
</dbReference>
<dbReference type="PANTHER" id="PTHR30535">
    <property type="entry name" value="VITAMIN B12-BINDING PROTEIN"/>
    <property type="match status" value="1"/>
</dbReference>